<dbReference type="Proteomes" id="UP001596174">
    <property type="component" value="Unassembled WGS sequence"/>
</dbReference>
<organism evidence="6 7">
    <name type="scientific">Streptacidiphilus monticola</name>
    <dbReference type="NCBI Taxonomy" id="2161674"/>
    <lineage>
        <taxon>Bacteria</taxon>
        <taxon>Bacillati</taxon>
        <taxon>Actinomycetota</taxon>
        <taxon>Actinomycetes</taxon>
        <taxon>Kitasatosporales</taxon>
        <taxon>Streptomycetaceae</taxon>
        <taxon>Streptacidiphilus</taxon>
    </lineage>
</organism>
<dbReference type="SUPFAM" id="SSF51182">
    <property type="entry name" value="RmlC-like cupins"/>
    <property type="match status" value="1"/>
</dbReference>
<evidence type="ECO:0000313" key="6">
    <source>
        <dbReference type="EMBL" id="MFC5909390.1"/>
    </source>
</evidence>
<keyword evidence="2" id="KW-0479">Metal-binding</keyword>
<keyword evidence="3 6" id="KW-0223">Dioxygenase</keyword>
<evidence type="ECO:0000256" key="1">
    <source>
        <dbReference type="ARBA" id="ARBA00006622"/>
    </source>
</evidence>
<dbReference type="Gene3D" id="2.60.120.10">
    <property type="entry name" value="Jelly Rolls"/>
    <property type="match status" value="1"/>
</dbReference>
<comment type="similarity">
    <text evidence="1">Belongs to the cysteine dioxygenase family.</text>
</comment>
<evidence type="ECO:0000256" key="4">
    <source>
        <dbReference type="ARBA" id="ARBA00023002"/>
    </source>
</evidence>
<dbReference type="RefSeq" id="WP_380585145.1">
    <property type="nucleotide sequence ID" value="NZ_JBHSQJ010000082.1"/>
</dbReference>
<gene>
    <name evidence="6" type="ORF">ACFP3V_19500</name>
</gene>
<dbReference type="GO" id="GO:0051213">
    <property type="term" value="F:dioxygenase activity"/>
    <property type="evidence" value="ECO:0007669"/>
    <property type="project" value="UniProtKB-KW"/>
</dbReference>
<sequence>MSSTSAYPDGLSDVSIAGDPLAWPHLAPAPVPHPTTVGGFAALARRVAADRERWAPLVRYDALTRWYARLETGPGYEVWLLSWLPGQGSGGHDHGRSSGVLTVLEGTLTERSLTPGAGSVERELSPGAQRVFAPGYLHEVVNTSLEPAVSLHVYSPGLTEMNPYGTGWPLRATRPSVRSR</sequence>
<evidence type="ECO:0000256" key="3">
    <source>
        <dbReference type="ARBA" id="ARBA00022964"/>
    </source>
</evidence>
<dbReference type="InterPro" id="IPR010300">
    <property type="entry name" value="CDO_1"/>
</dbReference>
<accession>A0ABW1G3R8</accession>
<keyword evidence="5" id="KW-0408">Iron</keyword>
<keyword evidence="4" id="KW-0560">Oxidoreductase</keyword>
<proteinExistence type="inferred from homology"/>
<protein>
    <submittedName>
        <fullName evidence="6">Cysteine dioxygenase</fullName>
    </submittedName>
</protein>
<dbReference type="EMBL" id="JBHSQJ010000082">
    <property type="protein sequence ID" value="MFC5909390.1"/>
    <property type="molecule type" value="Genomic_DNA"/>
</dbReference>
<reference evidence="7" key="1">
    <citation type="journal article" date="2019" name="Int. J. Syst. Evol. Microbiol.">
        <title>The Global Catalogue of Microorganisms (GCM) 10K type strain sequencing project: providing services to taxonomists for standard genome sequencing and annotation.</title>
        <authorList>
            <consortium name="The Broad Institute Genomics Platform"/>
            <consortium name="The Broad Institute Genome Sequencing Center for Infectious Disease"/>
            <person name="Wu L."/>
            <person name="Ma J."/>
        </authorList>
    </citation>
    <scope>NUCLEOTIDE SEQUENCE [LARGE SCALE GENOMIC DNA]</scope>
    <source>
        <strain evidence="7">JCM 4816</strain>
    </source>
</reference>
<keyword evidence="7" id="KW-1185">Reference proteome</keyword>
<evidence type="ECO:0000256" key="2">
    <source>
        <dbReference type="ARBA" id="ARBA00022723"/>
    </source>
</evidence>
<dbReference type="InterPro" id="IPR014710">
    <property type="entry name" value="RmlC-like_jellyroll"/>
</dbReference>
<dbReference type="InterPro" id="IPR011051">
    <property type="entry name" value="RmlC_Cupin_sf"/>
</dbReference>
<dbReference type="CDD" id="cd10548">
    <property type="entry name" value="cupin_CDO"/>
    <property type="match status" value="1"/>
</dbReference>
<dbReference type="PANTHER" id="PTHR12918:SF1">
    <property type="entry name" value="CYSTEINE DIOXYGENASE TYPE 1"/>
    <property type="match status" value="1"/>
</dbReference>
<evidence type="ECO:0000313" key="7">
    <source>
        <dbReference type="Proteomes" id="UP001596174"/>
    </source>
</evidence>
<evidence type="ECO:0000256" key="5">
    <source>
        <dbReference type="ARBA" id="ARBA00023004"/>
    </source>
</evidence>
<dbReference type="PANTHER" id="PTHR12918">
    <property type="entry name" value="CYSTEINE DIOXYGENASE"/>
    <property type="match status" value="1"/>
</dbReference>
<dbReference type="Pfam" id="PF05995">
    <property type="entry name" value="CDO_I"/>
    <property type="match status" value="1"/>
</dbReference>
<name>A0ABW1G3R8_9ACTN</name>
<comment type="caution">
    <text evidence="6">The sequence shown here is derived from an EMBL/GenBank/DDBJ whole genome shotgun (WGS) entry which is preliminary data.</text>
</comment>